<dbReference type="Pfam" id="PF00078">
    <property type="entry name" value="RVT_1"/>
    <property type="match status" value="1"/>
</dbReference>
<accession>A0A9P0Z3Y2</accession>
<proteinExistence type="predicted"/>
<dbReference type="PROSITE" id="PS50878">
    <property type="entry name" value="RT_POL"/>
    <property type="match status" value="1"/>
</dbReference>
<gene>
    <name evidence="3" type="ORF">CEURO_LOCUS9301</name>
</gene>
<dbReference type="Proteomes" id="UP001152484">
    <property type="component" value="Unassembled WGS sequence"/>
</dbReference>
<evidence type="ECO:0000259" key="2">
    <source>
        <dbReference type="PROSITE" id="PS50878"/>
    </source>
</evidence>
<evidence type="ECO:0000256" key="1">
    <source>
        <dbReference type="SAM" id="SignalP"/>
    </source>
</evidence>
<organism evidence="3 4">
    <name type="scientific">Cuscuta europaea</name>
    <name type="common">European dodder</name>
    <dbReference type="NCBI Taxonomy" id="41803"/>
    <lineage>
        <taxon>Eukaryota</taxon>
        <taxon>Viridiplantae</taxon>
        <taxon>Streptophyta</taxon>
        <taxon>Embryophyta</taxon>
        <taxon>Tracheophyta</taxon>
        <taxon>Spermatophyta</taxon>
        <taxon>Magnoliopsida</taxon>
        <taxon>eudicotyledons</taxon>
        <taxon>Gunneridae</taxon>
        <taxon>Pentapetalae</taxon>
        <taxon>asterids</taxon>
        <taxon>lamiids</taxon>
        <taxon>Solanales</taxon>
        <taxon>Convolvulaceae</taxon>
        <taxon>Cuscuteae</taxon>
        <taxon>Cuscuta</taxon>
        <taxon>Cuscuta subgen. Cuscuta</taxon>
    </lineage>
</organism>
<keyword evidence="1" id="KW-0732">Signal</keyword>
<feature type="domain" description="Reverse transcriptase" evidence="2">
    <location>
        <begin position="1"/>
        <end position="115"/>
    </location>
</feature>
<evidence type="ECO:0000313" key="3">
    <source>
        <dbReference type="EMBL" id="CAH9085239.1"/>
    </source>
</evidence>
<feature type="signal peptide" evidence="1">
    <location>
        <begin position="1"/>
        <end position="16"/>
    </location>
</feature>
<evidence type="ECO:0000313" key="4">
    <source>
        <dbReference type="Proteomes" id="UP001152484"/>
    </source>
</evidence>
<sequence>MSPLLLVLCLEYFSQLLNVRTNGSNCNYHPRCASLGITHLAYADDLMFFSRGDKYSIEVLVNTLKEFGDASGQRVNHEKSNMFVGGVNDLELQNTLDLVDYGRSVFLMRYLGIHLPPSKSPVPNMHSF</sequence>
<protein>
    <recommendedName>
        <fullName evidence="2">Reverse transcriptase domain-containing protein</fullName>
    </recommendedName>
</protein>
<name>A0A9P0Z3Y2_CUSEU</name>
<dbReference type="OrthoDB" id="1739308at2759"/>
<dbReference type="AlphaFoldDB" id="A0A9P0Z3Y2"/>
<keyword evidence="4" id="KW-1185">Reference proteome</keyword>
<comment type="caution">
    <text evidence="3">The sequence shown here is derived from an EMBL/GenBank/DDBJ whole genome shotgun (WGS) entry which is preliminary data.</text>
</comment>
<feature type="chain" id="PRO_5040279596" description="Reverse transcriptase domain-containing protein" evidence="1">
    <location>
        <begin position="17"/>
        <end position="128"/>
    </location>
</feature>
<dbReference type="EMBL" id="CAMAPE010000018">
    <property type="protein sequence ID" value="CAH9085239.1"/>
    <property type="molecule type" value="Genomic_DNA"/>
</dbReference>
<reference evidence="3" key="1">
    <citation type="submission" date="2022-07" db="EMBL/GenBank/DDBJ databases">
        <authorList>
            <person name="Macas J."/>
            <person name="Novak P."/>
            <person name="Neumann P."/>
        </authorList>
    </citation>
    <scope>NUCLEOTIDE SEQUENCE</scope>
</reference>
<dbReference type="InterPro" id="IPR000477">
    <property type="entry name" value="RT_dom"/>
</dbReference>